<evidence type="ECO:0000313" key="9">
    <source>
        <dbReference type="EMBL" id="ANZ22278.1"/>
    </source>
</evidence>
<sequence>MRNHFLKKNGKVYIVSGKLKGRKISFTSAVNLRPTTNRIRKTVFEWLTKYIKHARCLDCFAGSGALGIEAISRHAEFLTFLEIRKQTIMNLKNNIHTLNIHNLEIIHTNTLNWLKKHGTPYDIIFIDPPYHTGLIQLTLELLEKNKWVKKNSLIYIEKAKGKSLSLSKNWILHKKKITNDIEYYLYFFNISNL</sequence>
<dbReference type="PROSITE" id="PS00092">
    <property type="entry name" value="N6_MTASE"/>
    <property type="match status" value="1"/>
</dbReference>
<keyword evidence="5 8" id="KW-0489">Methyltransferase</keyword>
<dbReference type="PIRSF" id="PIRSF004553">
    <property type="entry name" value="CHP00095"/>
    <property type="match status" value="1"/>
</dbReference>
<evidence type="ECO:0000313" key="10">
    <source>
        <dbReference type="Proteomes" id="UP000093070"/>
    </source>
</evidence>
<evidence type="ECO:0000256" key="1">
    <source>
        <dbReference type="ARBA" id="ARBA00002649"/>
    </source>
</evidence>
<dbReference type="InterPro" id="IPR002052">
    <property type="entry name" value="DNA_methylase_N6_adenine_CS"/>
</dbReference>
<evidence type="ECO:0000256" key="5">
    <source>
        <dbReference type="ARBA" id="ARBA00022603"/>
    </source>
</evidence>
<organism evidence="9 10">
    <name type="scientific">Buchnera aphidicola subsp. Diuraphis noxia</name>
    <dbReference type="NCBI Taxonomy" id="118101"/>
    <lineage>
        <taxon>Bacteria</taxon>
        <taxon>Pseudomonadati</taxon>
        <taxon>Pseudomonadota</taxon>
        <taxon>Gammaproteobacteria</taxon>
        <taxon>Enterobacterales</taxon>
        <taxon>Erwiniaceae</taxon>
        <taxon>Buchnera</taxon>
    </lineage>
</organism>
<keyword evidence="6 8" id="KW-0808">Transferase</keyword>
<dbReference type="GO" id="GO:0003676">
    <property type="term" value="F:nucleic acid binding"/>
    <property type="evidence" value="ECO:0007669"/>
    <property type="project" value="InterPro"/>
</dbReference>
<protein>
    <recommendedName>
        <fullName evidence="4 8">Ribosomal RNA small subunit methyltransferase D</fullName>
        <ecNumber evidence="3 8">2.1.1.171</ecNumber>
    </recommendedName>
</protein>
<dbReference type="PANTHER" id="PTHR43542">
    <property type="entry name" value="METHYLTRANSFERASE"/>
    <property type="match status" value="1"/>
</dbReference>
<dbReference type="InterPro" id="IPR004398">
    <property type="entry name" value="RNA_MeTrfase_RsmD"/>
</dbReference>
<comment type="function">
    <text evidence="1 8">Specifically methylates the guanine in position 966 of 16S rRNA in the assembled 30S particle.</text>
</comment>
<dbReference type="OrthoDB" id="9803017at2"/>
<dbReference type="AlphaFoldDB" id="A0A1B2H809"/>
<dbReference type="PATRIC" id="fig|118101.4.peg.24"/>
<proteinExistence type="inferred from homology"/>
<comment type="similarity">
    <text evidence="2 8">Belongs to the methyltransferase superfamily. RsmD family.</text>
</comment>
<dbReference type="EMBL" id="CP013259">
    <property type="protein sequence ID" value="ANZ22278.1"/>
    <property type="molecule type" value="Genomic_DNA"/>
</dbReference>
<dbReference type="PANTHER" id="PTHR43542:SF1">
    <property type="entry name" value="METHYLTRANSFERASE"/>
    <property type="match status" value="1"/>
</dbReference>
<keyword evidence="8" id="KW-0949">S-adenosyl-L-methionine</keyword>
<evidence type="ECO:0000256" key="4">
    <source>
        <dbReference type="ARBA" id="ARBA00013682"/>
    </source>
</evidence>
<reference evidence="9 10" key="1">
    <citation type="submission" date="2015-11" db="EMBL/GenBank/DDBJ databases">
        <title>The complete genome of Buchnera aphidicola from Diuraphis noxia biotype SAM.</title>
        <authorList>
            <person name="Burger N.F.V."/>
            <person name="Oberholster A.-M."/>
        </authorList>
    </citation>
    <scope>NUCLEOTIDE SEQUENCE [LARGE SCALE GENOMIC DNA]</scope>
    <source>
        <strain evidence="9">SAM</strain>
    </source>
</reference>
<evidence type="ECO:0000256" key="7">
    <source>
        <dbReference type="ARBA" id="ARBA00048326"/>
    </source>
</evidence>
<name>A0A1B2H809_BUCDN</name>
<dbReference type="NCBIfam" id="TIGR00095">
    <property type="entry name" value="16S rRNA (guanine(966)-N(2))-methyltransferase RsmD"/>
    <property type="match status" value="1"/>
</dbReference>
<accession>A0A1B2H809</accession>
<evidence type="ECO:0000256" key="2">
    <source>
        <dbReference type="ARBA" id="ARBA00005269"/>
    </source>
</evidence>
<comment type="catalytic activity">
    <reaction evidence="7 8">
        <text>guanosine(966) in 16S rRNA + S-adenosyl-L-methionine = N(2)-methylguanosine(966) in 16S rRNA + S-adenosyl-L-homocysteine + H(+)</text>
        <dbReference type="Rhea" id="RHEA:23548"/>
        <dbReference type="Rhea" id="RHEA-COMP:10211"/>
        <dbReference type="Rhea" id="RHEA-COMP:10212"/>
        <dbReference type="ChEBI" id="CHEBI:15378"/>
        <dbReference type="ChEBI" id="CHEBI:57856"/>
        <dbReference type="ChEBI" id="CHEBI:59789"/>
        <dbReference type="ChEBI" id="CHEBI:74269"/>
        <dbReference type="ChEBI" id="CHEBI:74481"/>
        <dbReference type="EC" id="2.1.1.171"/>
    </reaction>
</comment>
<dbReference type="Pfam" id="PF03602">
    <property type="entry name" value="Cons_hypoth95"/>
    <property type="match status" value="1"/>
</dbReference>
<gene>
    <name evidence="9" type="primary">rsmD</name>
    <name evidence="9" type="ORF">ATN01_00120</name>
</gene>
<evidence type="ECO:0000256" key="6">
    <source>
        <dbReference type="ARBA" id="ARBA00022679"/>
    </source>
</evidence>
<evidence type="ECO:0000256" key="8">
    <source>
        <dbReference type="PIRNR" id="PIRNR004553"/>
    </source>
</evidence>
<evidence type="ECO:0000256" key="3">
    <source>
        <dbReference type="ARBA" id="ARBA00012141"/>
    </source>
</evidence>
<dbReference type="InterPro" id="IPR029063">
    <property type="entry name" value="SAM-dependent_MTases_sf"/>
</dbReference>
<dbReference type="EC" id="2.1.1.171" evidence="3 8"/>
<dbReference type="CDD" id="cd02440">
    <property type="entry name" value="AdoMet_MTases"/>
    <property type="match status" value="1"/>
</dbReference>
<dbReference type="GO" id="GO:0052913">
    <property type="term" value="F:16S rRNA (guanine(966)-N(2))-methyltransferase activity"/>
    <property type="evidence" value="ECO:0007669"/>
    <property type="project" value="UniProtKB-EC"/>
</dbReference>
<dbReference type="STRING" id="118101.ATN01_00120"/>
<dbReference type="RefSeq" id="WP_075433098.1">
    <property type="nucleotide sequence ID" value="NZ_CP013259.1"/>
</dbReference>
<dbReference type="Proteomes" id="UP000093070">
    <property type="component" value="Chromosome"/>
</dbReference>
<dbReference type="SUPFAM" id="SSF53335">
    <property type="entry name" value="S-adenosyl-L-methionine-dependent methyltransferases"/>
    <property type="match status" value="1"/>
</dbReference>
<dbReference type="Gene3D" id="3.40.50.150">
    <property type="entry name" value="Vaccinia Virus protein VP39"/>
    <property type="match status" value="1"/>
</dbReference>
<keyword evidence="8" id="KW-0698">rRNA processing</keyword>